<proteinExistence type="inferred from homology"/>
<comment type="caution">
    <text evidence="4">The sequence shown here is derived from an EMBL/GenBank/DDBJ whole genome shotgun (WGS) entry which is preliminary data.</text>
</comment>
<sequence>MTAMPLDRSGASLHALLAELTPAAAKVDAYADDTYVQEAVEQLERLGIDPVGFARQHSLLLLKPDAIVARAVEPTLQWLPANGFRVVAAHRMRVNRHLVRALWYFAWNIASPERRRLADLLIGISEVLVLVVHGADDELPVPIRLTEAKGATDPRERKPGELRYVLGRHNFLLNLVHTPDDPADVLRELAVYFDEDTRADLLGQAAARMDRTAAVSALAADLYARVPVRSFDRGDALRSVRDALRRAGIDAGPAEDADGARLLYSAWSAGAELDPWSVLVLGSYVLPMRVGSRSQTLPPVAAREWLEGRS</sequence>
<dbReference type="PROSITE" id="PS51374">
    <property type="entry name" value="NDPK_LIKE"/>
    <property type="match status" value="1"/>
</dbReference>
<accession>A0ABW7WWH9</accession>
<keyword evidence="4" id="KW-0808">Transferase</keyword>
<dbReference type="SUPFAM" id="SSF54919">
    <property type="entry name" value="Nucleoside diphosphate kinase, NDK"/>
    <property type="match status" value="1"/>
</dbReference>
<evidence type="ECO:0000313" key="4">
    <source>
        <dbReference type="EMBL" id="MFI2473194.1"/>
    </source>
</evidence>
<evidence type="ECO:0000313" key="5">
    <source>
        <dbReference type="Proteomes" id="UP001611415"/>
    </source>
</evidence>
<dbReference type="RefSeq" id="WP_357403251.1">
    <property type="nucleotide sequence ID" value="NZ_JBEYCD010000004.1"/>
</dbReference>
<evidence type="ECO:0000256" key="1">
    <source>
        <dbReference type="PROSITE-ProRule" id="PRU00706"/>
    </source>
</evidence>
<protein>
    <submittedName>
        <fullName evidence="4">Nucleoside-diphosphate kinase</fullName>
    </submittedName>
</protein>
<dbReference type="Gene3D" id="3.30.70.141">
    <property type="entry name" value="Nucleoside diphosphate kinase-like domain"/>
    <property type="match status" value="1"/>
</dbReference>
<reference evidence="4 5" key="1">
    <citation type="submission" date="2024-10" db="EMBL/GenBank/DDBJ databases">
        <title>The Natural Products Discovery Center: Release of the First 8490 Sequenced Strains for Exploring Actinobacteria Biosynthetic Diversity.</title>
        <authorList>
            <person name="Kalkreuter E."/>
            <person name="Kautsar S.A."/>
            <person name="Yang D."/>
            <person name="Bader C.D."/>
            <person name="Teijaro C.N."/>
            <person name="Fluegel L."/>
            <person name="Davis C.M."/>
            <person name="Simpson J.R."/>
            <person name="Lauterbach L."/>
            <person name="Steele A.D."/>
            <person name="Gui C."/>
            <person name="Meng S."/>
            <person name="Li G."/>
            <person name="Viehrig K."/>
            <person name="Ye F."/>
            <person name="Su P."/>
            <person name="Kiefer A.F."/>
            <person name="Nichols A."/>
            <person name="Cepeda A.J."/>
            <person name="Yan W."/>
            <person name="Fan B."/>
            <person name="Jiang Y."/>
            <person name="Adhikari A."/>
            <person name="Zheng C.-J."/>
            <person name="Schuster L."/>
            <person name="Cowan T.M."/>
            <person name="Smanski M.J."/>
            <person name="Chevrette M.G."/>
            <person name="De Carvalho L.P.S."/>
            <person name="Shen B."/>
        </authorList>
    </citation>
    <scope>NUCLEOTIDE SEQUENCE [LARGE SCALE GENOMIC DNA]</scope>
    <source>
        <strain evidence="4 5">NPDC019275</strain>
    </source>
</reference>
<comment type="similarity">
    <text evidence="1 2">Belongs to the NDK family.</text>
</comment>
<dbReference type="PRINTS" id="PR01243">
    <property type="entry name" value="NUCDPKINASE"/>
</dbReference>
<dbReference type="InterPro" id="IPR034907">
    <property type="entry name" value="NDK-like_dom"/>
</dbReference>
<dbReference type="SMART" id="SM00562">
    <property type="entry name" value="NDK"/>
    <property type="match status" value="1"/>
</dbReference>
<evidence type="ECO:0000256" key="2">
    <source>
        <dbReference type="RuleBase" id="RU004011"/>
    </source>
</evidence>
<dbReference type="Pfam" id="PF00334">
    <property type="entry name" value="NDK"/>
    <property type="match status" value="1"/>
</dbReference>
<keyword evidence="5" id="KW-1185">Reference proteome</keyword>
<dbReference type="Proteomes" id="UP001611415">
    <property type="component" value="Unassembled WGS sequence"/>
</dbReference>
<feature type="domain" description="Nucleoside diphosphate kinase-like" evidence="3">
    <location>
        <begin position="55"/>
        <end position="200"/>
    </location>
</feature>
<comment type="caution">
    <text evidence="1">Lacks conserved residue(s) required for the propagation of feature annotation.</text>
</comment>
<organism evidence="4 5">
    <name type="scientific">Nocardia xishanensis</name>
    <dbReference type="NCBI Taxonomy" id="238964"/>
    <lineage>
        <taxon>Bacteria</taxon>
        <taxon>Bacillati</taxon>
        <taxon>Actinomycetota</taxon>
        <taxon>Actinomycetes</taxon>
        <taxon>Mycobacteriales</taxon>
        <taxon>Nocardiaceae</taxon>
        <taxon>Nocardia</taxon>
    </lineage>
</organism>
<keyword evidence="4" id="KW-0418">Kinase</keyword>
<gene>
    <name evidence="4" type="ORF">ACH49W_07420</name>
</gene>
<evidence type="ECO:0000259" key="3">
    <source>
        <dbReference type="SMART" id="SM00562"/>
    </source>
</evidence>
<dbReference type="InterPro" id="IPR036850">
    <property type="entry name" value="NDK-like_dom_sf"/>
</dbReference>
<dbReference type="InterPro" id="IPR001564">
    <property type="entry name" value="Nucleoside_diP_kinase"/>
</dbReference>
<dbReference type="GO" id="GO:0016301">
    <property type="term" value="F:kinase activity"/>
    <property type="evidence" value="ECO:0007669"/>
    <property type="project" value="UniProtKB-KW"/>
</dbReference>
<dbReference type="EMBL" id="JBIRYO010000004">
    <property type="protein sequence ID" value="MFI2473194.1"/>
    <property type="molecule type" value="Genomic_DNA"/>
</dbReference>
<name>A0ABW7WWH9_9NOCA</name>